<feature type="region of interest" description="Disordered" evidence="1">
    <location>
        <begin position="135"/>
        <end position="213"/>
    </location>
</feature>
<evidence type="ECO:0000313" key="2">
    <source>
        <dbReference type="EMBL" id="GFA43662.1"/>
    </source>
</evidence>
<reference evidence="2" key="1">
    <citation type="journal article" date="2019" name="Sci. Rep.">
        <title>Draft genome of Tanacetum cinerariifolium, the natural source of mosquito coil.</title>
        <authorList>
            <person name="Yamashiro T."/>
            <person name="Shiraishi A."/>
            <person name="Satake H."/>
            <person name="Nakayama K."/>
        </authorList>
    </citation>
    <scope>NUCLEOTIDE SEQUENCE</scope>
</reference>
<proteinExistence type="predicted"/>
<organism evidence="2">
    <name type="scientific">Tanacetum cinerariifolium</name>
    <name type="common">Dalmatian daisy</name>
    <name type="synonym">Chrysanthemum cinerariifolium</name>
    <dbReference type="NCBI Taxonomy" id="118510"/>
    <lineage>
        <taxon>Eukaryota</taxon>
        <taxon>Viridiplantae</taxon>
        <taxon>Streptophyta</taxon>
        <taxon>Embryophyta</taxon>
        <taxon>Tracheophyta</taxon>
        <taxon>Spermatophyta</taxon>
        <taxon>Magnoliopsida</taxon>
        <taxon>eudicotyledons</taxon>
        <taxon>Gunneridae</taxon>
        <taxon>Pentapetalae</taxon>
        <taxon>asterids</taxon>
        <taxon>campanulids</taxon>
        <taxon>Asterales</taxon>
        <taxon>Asteraceae</taxon>
        <taxon>Asteroideae</taxon>
        <taxon>Anthemideae</taxon>
        <taxon>Anthemidinae</taxon>
        <taxon>Tanacetum</taxon>
    </lineage>
</organism>
<gene>
    <name evidence="2" type="ORF">Tci_615634</name>
</gene>
<feature type="compositionally biased region" description="Basic and acidic residues" evidence="1">
    <location>
        <begin position="329"/>
        <end position="341"/>
    </location>
</feature>
<name>A0A699JL63_TANCI</name>
<protein>
    <submittedName>
        <fullName evidence="2">Uncharacterized protein</fullName>
    </submittedName>
</protein>
<feature type="compositionally biased region" description="Acidic residues" evidence="1">
    <location>
        <begin position="147"/>
        <end position="159"/>
    </location>
</feature>
<feature type="region of interest" description="Disordered" evidence="1">
    <location>
        <begin position="309"/>
        <end position="408"/>
    </location>
</feature>
<feature type="compositionally biased region" description="Acidic residues" evidence="1">
    <location>
        <begin position="172"/>
        <end position="188"/>
    </location>
</feature>
<evidence type="ECO:0000256" key="1">
    <source>
        <dbReference type="SAM" id="MobiDB-lite"/>
    </source>
</evidence>
<comment type="caution">
    <text evidence="2">The sequence shown here is derived from an EMBL/GenBank/DDBJ whole genome shotgun (WGS) entry which is preliminary data.</text>
</comment>
<dbReference type="EMBL" id="BKCJ010423771">
    <property type="protein sequence ID" value="GFA43662.1"/>
    <property type="molecule type" value="Genomic_DNA"/>
</dbReference>
<accession>A0A699JL63</accession>
<dbReference type="AlphaFoldDB" id="A0A699JL63"/>
<sequence length="408" mass="46228">MINDAFKESAGYKYYKIKKDESEKGKAEEEPKEQHASLVIRGKGKGYMCIGNREVNVSNKSKKVVVPRKIRTIRVVDILIKQEAVAVELAKSVSIEEQRLQQREIMTQPKIKKLVEKDVDEGYTIERGLKLKVQVGRGEGSSATQDENYEFEDISELDSDATQSSSWSDVNKDDEQDDTEDSDMDIPDDDKRNNDEDVAGFGDFTNLLNDPPEQELTDLLSKPVFTNSQTTSVVANPEGNPKAVEQKFKEYDPNLEALTFINVPEAIEEDVQEKVLIEINKQLPTYVPIGSAKPETKAVEQDLYESICLDQESLDAQDTRASFKKRPHDHQDPPNDREGEKRKKRRKDAGESSSRSLKKDKAPMDSIQEDIPAKQPQDQEEERIKKLPNVGWFTKKSGLAEVAKRKPN</sequence>